<keyword evidence="2" id="KW-1185">Reference proteome</keyword>
<comment type="caution">
    <text evidence="1">The sequence shown here is derived from an EMBL/GenBank/DDBJ whole genome shotgun (WGS) entry which is preliminary data.</text>
</comment>
<dbReference type="Proteomes" id="UP000660024">
    <property type="component" value="Unassembled WGS sequence"/>
</dbReference>
<dbReference type="RefSeq" id="WP_200586506.1">
    <property type="nucleotide sequence ID" value="NZ_JAEHFY010000015.1"/>
</dbReference>
<proteinExistence type="predicted"/>
<dbReference type="EMBL" id="JAEHFY010000015">
    <property type="protein sequence ID" value="MBK0383611.1"/>
    <property type="molecule type" value="Genomic_DNA"/>
</dbReference>
<dbReference type="PROSITE" id="PS51257">
    <property type="entry name" value="PROKAR_LIPOPROTEIN"/>
    <property type="match status" value="1"/>
</dbReference>
<organism evidence="1 2">
    <name type="scientific">Pedobacter segetis</name>
    <dbReference type="NCBI Taxonomy" id="2793069"/>
    <lineage>
        <taxon>Bacteria</taxon>
        <taxon>Pseudomonadati</taxon>
        <taxon>Bacteroidota</taxon>
        <taxon>Sphingobacteriia</taxon>
        <taxon>Sphingobacteriales</taxon>
        <taxon>Sphingobacteriaceae</taxon>
        <taxon>Pedobacter</taxon>
    </lineage>
</organism>
<sequence length="460" mass="51143">MKKFLILFYLTLAFVACKKDKKQPAPTPTPDPLKTTDLSVWANDKVTINPEIFGVNNDWKTITNTNFPAFANNLKLMNYKLMRYPGGWESEYYDWNNNTTPGWDKTPDSPGASVASLKANVDSYSIVVPTVKAMNEQVFSTNWWSAVSSLKNTAVNAINKADPSKVKIVEIGNEWFLQWGGGVSRADKLTKYAKIAMNIAEYIDQQFPNRTFKLLVNGDYTVPSEFADMKNAFTKSYNSIDGVALHTYTGYTTDDHNIKDLAARIKDCANNFNPAKNYVYCSEWIPSRAYNDGKLYMEAANIIPDIIHIYARSGVNAAAYWPPANNSIPGLGLFNPGQTATYPCAQIMGELSKSYTGEALKTTSSDIHISATLNDNNTITLFVTGSNQPASDVSIKINDFAVGSIQSVTKLRPSDYYKTDDSKPYLTENASATLDQANNKINFTINKAGKYEIFKIVLKK</sequence>
<protein>
    <recommendedName>
        <fullName evidence="3">Alpha-L-arabinofuranosidase</fullName>
    </recommendedName>
</protein>
<evidence type="ECO:0000313" key="1">
    <source>
        <dbReference type="EMBL" id="MBK0383611.1"/>
    </source>
</evidence>
<evidence type="ECO:0000313" key="2">
    <source>
        <dbReference type="Proteomes" id="UP000660024"/>
    </source>
</evidence>
<evidence type="ECO:0008006" key="3">
    <source>
        <dbReference type="Google" id="ProtNLM"/>
    </source>
</evidence>
<reference evidence="1 2" key="1">
    <citation type="submission" date="2020-12" db="EMBL/GenBank/DDBJ databases">
        <title>Bacterial novel species Pedobacter sp. SD-b isolated from soil.</title>
        <authorList>
            <person name="Jung H.-Y."/>
        </authorList>
    </citation>
    <scope>NUCLEOTIDE SEQUENCE [LARGE SCALE GENOMIC DNA]</scope>
    <source>
        <strain evidence="1 2">SD-b</strain>
    </source>
</reference>
<dbReference type="SUPFAM" id="SSF51445">
    <property type="entry name" value="(Trans)glycosidases"/>
    <property type="match status" value="1"/>
</dbReference>
<dbReference type="InterPro" id="IPR017853">
    <property type="entry name" value="GH"/>
</dbReference>
<gene>
    <name evidence="1" type="ORF">I5M32_11645</name>
</gene>
<name>A0ABS1BL86_9SPHI</name>
<accession>A0ABS1BL86</accession>
<dbReference type="Gene3D" id="3.20.20.80">
    <property type="entry name" value="Glycosidases"/>
    <property type="match status" value="1"/>
</dbReference>